<comment type="caution">
    <text evidence="2">The sequence shown here is derived from an EMBL/GenBank/DDBJ whole genome shotgun (WGS) entry which is preliminary data.</text>
</comment>
<dbReference type="EMBL" id="BAAARA010000021">
    <property type="protein sequence ID" value="GAA2359728.1"/>
    <property type="molecule type" value="Genomic_DNA"/>
</dbReference>
<sequence length="77" mass="8444">MRHENPASQQVFGATGWRRASLCGPNGGNCVEVNAKNPGYVGVRDSKRLTGEVILQFDASAWTRFLTGMRAGTFDRE</sequence>
<keyword evidence="3" id="KW-1185">Reference proteome</keyword>
<evidence type="ECO:0000259" key="1">
    <source>
        <dbReference type="Pfam" id="PF04149"/>
    </source>
</evidence>
<dbReference type="Proteomes" id="UP001501218">
    <property type="component" value="Unassembled WGS sequence"/>
</dbReference>
<name>A0ABN3GS39_9PSEU</name>
<dbReference type="Pfam" id="PF04149">
    <property type="entry name" value="DUF397"/>
    <property type="match status" value="1"/>
</dbReference>
<dbReference type="InterPro" id="IPR007278">
    <property type="entry name" value="DUF397"/>
</dbReference>
<dbReference type="RefSeq" id="WP_344136017.1">
    <property type="nucleotide sequence ID" value="NZ_BAAARA010000021.1"/>
</dbReference>
<accession>A0ABN3GS39</accession>
<reference evidence="2 3" key="1">
    <citation type="journal article" date="2019" name="Int. J. Syst. Evol. Microbiol.">
        <title>The Global Catalogue of Microorganisms (GCM) 10K type strain sequencing project: providing services to taxonomists for standard genome sequencing and annotation.</title>
        <authorList>
            <consortium name="The Broad Institute Genomics Platform"/>
            <consortium name="The Broad Institute Genome Sequencing Center for Infectious Disease"/>
            <person name="Wu L."/>
            <person name="Ma J."/>
        </authorList>
    </citation>
    <scope>NUCLEOTIDE SEQUENCE [LARGE SCALE GENOMIC DNA]</scope>
    <source>
        <strain evidence="2 3">JCM 16221</strain>
    </source>
</reference>
<evidence type="ECO:0000313" key="3">
    <source>
        <dbReference type="Proteomes" id="UP001501218"/>
    </source>
</evidence>
<feature type="domain" description="DUF397" evidence="1">
    <location>
        <begin position="16"/>
        <end position="70"/>
    </location>
</feature>
<organism evidence="2 3">
    <name type="scientific">Saccharopolyspora halophila</name>
    <dbReference type="NCBI Taxonomy" id="405551"/>
    <lineage>
        <taxon>Bacteria</taxon>
        <taxon>Bacillati</taxon>
        <taxon>Actinomycetota</taxon>
        <taxon>Actinomycetes</taxon>
        <taxon>Pseudonocardiales</taxon>
        <taxon>Pseudonocardiaceae</taxon>
        <taxon>Saccharopolyspora</taxon>
    </lineage>
</organism>
<protein>
    <recommendedName>
        <fullName evidence="1">DUF397 domain-containing protein</fullName>
    </recommendedName>
</protein>
<proteinExistence type="predicted"/>
<evidence type="ECO:0000313" key="2">
    <source>
        <dbReference type="EMBL" id="GAA2359728.1"/>
    </source>
</evidence>
<gene>
    <name evidence="2" type="ORF">GCM10009854_43240</name>
</gene>